<dbReference type="AlphaFoldDB" id="A0A4V2L456"/>
<keyword evidence="3" id="KW-1185">Reference proteome</keyword>
<feature type="chain" id="PRO_5020814178" evidence="1">
    <location>
        <begin position="19"/>
        <end position="471"/>
    </location>
</feature>
<feature type="signal peptide" evidence="1">
    <location>
        <begin position="1"/>
        <end position="18"/>
    </location>
</feature>
<keyword evidence="1" id="KW-0732">Signal</keyword>
<organism evidence="2 3">
    <name type="scientific">Flavobacterium silvisoli</name>
    <dbReference type="NCBI Taxonomy" id="2529433"/>
    <lineage>
        <taxon>Bacteria</taxon>
        <taxon>Pseudomonadati</taxon>
        <taxon>Bacteroidota</taxon>
        <taxon>Flavobacteriia</taxon>
        <taxon>Flavobacteriales</taxon>
        <taxon>Flavobacteriaceae</taxon>
        <taxon>Flavobacterium</taxon>
    </lineage>
</organism>
<dbReference type="InterPro" id="IPR011659">
    <property type="entry name" value="WD40"/>
</dbReference>
<name>A0A4V2L456_9FLAO</name>
<evidence type="ECO:0000256" key="1">
    <source>
        <dbReference type="SAM" id="SignalP"/>
    </source>
</evidence>
<gene>
    <name evidence="2" type="ORF">EZL74_12175</name>
</gene>
<reference evidence="2 3" key="1">
    <citation type="submission" date="2019-02" db="EMBL/GenBank/DDBJ databases">
        <title>Flavobacterium sp. RD-2-33 isolated from forest soil.</title>
        <authorList>
            <person name="Chaudhary D.K."/>
        </authorList>
    </citation>
    <scope>NUCLEOTIDE SEQUENCE [LARGE SCALE GENOMIC DNA]</scope>
    <source>
        <strain evidence="2 3">RD-2-33</strain>
    </source>
</reference>
<evidence type="ECO:0000313" key="3">
    <source>
        <dbReference type="Proteomes" id="UP000293300"/>
    </source>
</evidence>
<dbReference type="Pfam" id="PF07676">
    <property type="entry name" value="PD40"/>
    <property type="match status" value="1"/>
</dbReference>
<dbReference type="Proteomes" id="UP000293300">
    <property type="component" value="Unassembled WGS sequence"/>
</dbReference>
<dbReference type="SUPFAM" id="SSF82171">
    <property type="entry name" value="DPP6 N-terminal domain-like"/>
    <property type="match status" value="1"/>
</dbReference>
<accession>A0A4V2L456</accession>
<evidence type="ECO:0000313" key="2">
    <source>
        <dbReference type="EMBL" id="TBX65367.1"/>
    </source>
</evidence>
<dbReference type="EMBL" id="SJPE01000019">
    <property type="protein sequence ID" value="TBX65367.1"/>
    <property type="molecule type" value="Genomic_DNA"/>
</dbReference>
<proteinExistence type="predicted"/>
<dbReference type="RefSeq" id="WP_131476899.1">
    <property type="nucleotide sequence ID" value="NZ_SJPE01000019.1"/>
</dbReference>
<sequence length="471" mass="52185">MKKTILLLLCLVSLSTAAQQVQWAAKVLKFSSDLGGKQNGIKRILGRPDAFPQGGPSPNAWMPKQALDGYEWVEVGFENPQTVKQVAVFENLNAGCVVKIGVDTGSGKYQTVWSRKVNYKTPTFKAVIPADRNYYFKRKRRKIQEAPEVLNPGIENAILENAVSGVVAVRVEFNFALLPGQKQIDAIGISDSEVPLDAKINTLPVFENLPQAETVPLGNLVPSCPVVSENGQKLFFTDQANEKEIIYSCVKQNGKWSTPVRENDLLNTNANYNFIAACQADYLLKGGKSFTKGTTETGYEFLDKNYQSTALLKIAAYANYDDTSSITMTADGTILIMGIETDMTQGGHDLYWANRKDDGTYSYLQNLGRVINSAGEEASPYLLSDRRTLLFSSDGFSSFGDNDLYVSYRLDDTWKKWSTPINLGSKVNSAEYDGNPFYDEKGEVLYFTSVSEGRQVIKAVSIAKEKLQQKE</sequence>
<protein>
    <submittedName>
        <fullName evidence="2">Uncharacterized protein</fullName>
    </submittedName>
</protein>
<dbReference type="OrthoDB" id="9809364at2"/>
<comment type="caution">
    <text evidence="2">The sequence shown here is derived from an EMBL/GenBank/DDBJ whole genome shotgun (WGS) entry which is preliminary data.</text>
</comment>